<sequence>MDTLHSMLSHLRSEAKATPKPITVFREFLAHLDQMQRAASPVRHGSPRPHLRKRAAKRPK</sequence>
<dbReference type="EMBL" id="QJTI01000002">
    <property type="protein sequence ID" value="PYF04932.1"/>
    <property type="molecule type" value="Genomic_DNA"/>
</dbReference>
<protein>
    <submittedName>
        <fullName evidence="2">Uncharacterized protein</fullName>
    </submittedName>
</protein>
<accession>A0A318TJ81</accession>
<gene>
    <name evidence="2" type="ORF">BJ122_102158</name>
</gene>
<name>A0A318TJ81_9BRAD</name>
<feature type="compositionally biased region" description="Basic residues" evidence="1">
    <location>
        <begin position="45"/>
        <end position="60"/>
    </location>
</feature>
<dbReference type="AlphaFoldDB" id="A0A318TJ81"/>
<feature type="region of interest" description="Disordered" evidence="1">
    <location>
        <begin position="35"/>
        <end position="60"/>
    </location>
</feature>
<evidence type="ECO:0000313" key="2">
    <source>
        <dbReference type="EMBL" id="PYF04932.1"/>
    </source>
</evidence>
<evidence type="ECO:0000256" key="1">
    <source>
        <dbReference type="SAM" id="MobiDB-lite"/>
    </source>
</evidence>
<dbReference type="RefSeq" id="WP_110779583.1">
    <property type="nucleotide sequence ID" value="NZ_QJTI01000002.1"/>
</dbReference>
<proteinExistence type="predicted"/>
<feature type="region of interest" description="Disordered" evidence="1">
    <location>
        <begin position="1"/>
        <end position="20"/>
    </location>
</feature>
<dbReference type="Proteomes" id="UP000248148">
    <property type="component" value="Unassembled WGS sequence"/>
</dbReference>
<keyword evidence="3" id="KW-1185">Reference proteome</keyword>
<comment type="caution">
    <text evidence="2">The sequence shown here is derived from an EMBL/GenBank/DDBJ whole genome shotgun (WGS) entry which is preliminary data.</text>
</comment>
<organism evidence="2 3">
    <name type="scientific">Rhodopseudomonas faecalis</name>
    <dbReference type="NCBI Taxonomy" id="99655"/>
    <lineage>
        <taxon>Bacteria</taxon>
        <taxon>Pseudomonadati</taxon>
        <taxon>Pseudomonadota</taxon>
        <taxon>Alphaproteobacteria</taxon>
        <taxon>Hyphomicrobiales</taxon>
        <taxon>Nitrobacteraceae</taxon>
        <taxon>Rhodopseudomonas</taxon>
    </lineage>
</organism>
<dbReference type="OrthoDB" id="8454785at2"/>
<evidence type="ECO:0000313" key="3">
    <source>
        <dbReference type="Proteomes" id="UP000248148"/>
    </source>
</evidence>
<reference evidence="2 3" key="1">
    <citation type="submission" date="2018-06" db="EMBL/GenBank/DDBJ databases">
        <title>Genomic Encyclopedia of Archaeal and Bacterial Type Strains, Phase II (KMG-II): from individual species to whole genera.</title>
        <authorList>
            <person name="Goeker M."/>
        </authorList>
    </citation>
    <scope>NUCLEOTIDE SEQUENCE [LARGE SCALE GENOMIC DNA]</scope>
    <source>
        <strain evidence="2 3">JCM 11668</strain>
    </source>
</reference>